<feature type="coiled-coil region" evidence="3">
    <location>
        <begin position="169"/>
        <end position="196"/>
    </location>
</feature>
<dbReference type="eggNOG" id="COG0845">
    <property type="taxonomic scope" value="Bacteria"/>
</dbReference>
<evidence type="ECO:0000313" key="5">
    <source>
        <dbReference type="Proteomes" id="UP000019102"/>
    </source>
</evidence>
<dbReference type="InterPro" id="IPR050465">
    <property type="entry name" value="UPF0194_transport"/>
</dbReference>
<dbReference type="OrthoDB" id="2446145at2"/>
<sequence length="402" mass="46524">MKRKWVITGIGVFIAINFSLLYADDSKKIERFSLVNEWSTSETKDMENILSQEGIVMADEQYVYLDENVGSFKEFLVDKGYKVSVSDPLYSFQVKDYDETRRSINRKLTVLTEEITSLESVINQIQNYQIPTNESNDSSFTVNDGEYKIDISEDDQQYIESELQKQQFVLEKQTELEGKRTQLKSLENQLNQLETTGHTVTVTSPYQGIVRDVSVNLNDPLVTILSNNKFISAELDETEQSIVSEGMKVRIEEEWQGVVEEVHQIPERIELGDLSIFPLDVAFEDTETNEFVIGKHLDLEIILDKSEQAQAVKEEYIDKTNLWLVTEDGYLEQIKVEPGIYMSGWIELLNNLEPNTTIAYDPFERFRNHTKVTNPLKLNKINWKWETNTAKRTLMLKGIILR</sequence>
<name>W4VH08_9BACI</name>
<evidence type="ECO:0000256" key="3">
    <source>
        <dbReference type="SAM" id="Coils"/>
    </source>
</evidence>
<evidence type="ECO:0000313" key="4">
    <source>
        <dbReference type="EMBL" id="GAE92426.1"/>
    </source>
</evidence>
<dbReference type="PANTHER" id="PTHR32347">
    <property type="entry name" value="EFFLUX SYSTEM COMPONENT YKNX-RELATED"/>
    <property type="match status" value="1"/>
</dbReference>
<keyword evidence="2 3" id="KW-0175">Coiled coil</keyword>
<dbReference type="STRING" id="1298598.JCM21714_1425"/>
<dbReference type="RefSeq" id="WP_035722419.1">
    <property type="nucleotide sequence ID" value="NZ_BAVS01000005.1"/>
</dbReference>
<dbReference type="Proteomes" id="UP000019102">
    <property type="component" value="Unassembled WGS sequence"/>
</dbReference>
<dbReference type="EMBL" id="BAVS01000005">
    <property type="protein sequence ID" value="GAE92426.1"/>
    <property type="molecule type" value="Genomic_DNA"/>
</dbReference>
<dbReference type="PANTHER" id="PTHR32347:SF14">
    <property type="entry name" value="EFFLUX SYSTEM COMPONENT YKNX-RELATED"/>
    <property type="match status" value="1"/>
</dbReference>
<organism evidence="4 5">
    <name type="scientific">Gracilibacillus boraciitolerans JCM 21714</name>
    <dbReference type="NCBI Taxonomy" id="1298598"/>
    <lineage>
        <taxon>Bacteria</taxon>
        <taxon>Bacillati</taxon>
        <taxon>Bacillota</taxon>
        <taxon>Bacilli</taxon>
        <taxon>Bacillales</taxon>
        <taxon>Bacillaceae</taxon>
        <taxon>Gracilibacillus</taxon>
    </lineage>
</organism>
<proteinExistence type="predicted"/>
<protein>
    <submittedName>
        <fullName evidence="4">Periplasmic component of efflux system</fullName>
    </submittedName>
</protein>
<dbReference type="AlphaFoldDB" id="W4VH08"/>
<accession>W4VH08</accession>
<keyword evidence="5" id="KW-1185">Reference proteome</keyword>
<reference evidence="4 5" key="1">
    <citation type="journal article" date="2014" name="Genome Announc.">
        <title>Draft Genome Sequence of the Boron-Tolerant and Moderately Halotolerant Bacterium Gracilibacillus boraciitolerans JCM 21714T.</title>
        <authorList>
            <person name="Ahmed I."/>
            <person name="Oshima K."/>
            <person name="Suda W."/>
            <person name="Kitamura K."/>
            <person name="Iida T."/>
            <person name="Ohmori Y."/>
            <person name="Fujiwara T."/>
            <person name="Hattori M."/>
            <person name="Ohkuma M."/>
        </authorList>
    </citation>
    <scope>NUCLEOTIDE SEQUENCE [LARGE SCALE GENOMIC DNA]</scope>
    <source>
        <strain evidence="4 5">JCM 21714</strain>
    </source>
</reference>
<dbReference type="GO" id="GO:0030313">
    <property type="term" value="C:cell envelope"/>
    <property type="evidence" value="ECO:0007669"/>
    <property type="project" value="UniProtKB-SubCell"/>
</dbReference>
<gene>
    <name evidence="4" type="ORF">JCM21714_1425</name>
</gene>
<comment type="subcellular location">
    <subcellularLocation>
        <location evidence="1">Cell envelope</location>
    </subcellularLocation>
</comment>
<evidence type="ECO:0000256" key="1">
    <source>
        <dbReference type="ARBA" id="ARBA00004196"/>
    </source>
</evidence>
<evidence type="ECO:0000256" key="2">
    <source>
        <dbReference type="ARBA" id="ARBA00023054"/>
    </source>
</evidence>
<comment type="caution">
    <text evidence="4">The sequence shown here is derived from an EMBL/GenBank/DDBJ whole genome shotgun (WGS) entry which is preliminary data.</text>
</comment>